<comment type="subunit">
    <text evidence="2">Monomer.</text>
</comment>
<dbReference type="PANTHER" id="PTHR13035">
    <property type="entry name" value="PROTEIN N-TERMINAL GLUTAMINE AMIDOHYDROLASE"/>
    <property type="match status" value="1"/>
</dbReference>
<dbReference type="InterPro" id="IPR023128">
    <property type="entry name" value="Prot_N_Gln_amidohydro_ab_roll"/>
</dbReference>
<reference evidence="9 10" key="1">
    <citation type="journal article" date="2019" name="Genome Biol. Evol.">
        <title>Insights into the evolution of the New World diploid cottons (Gossypium, subgenus Houzingenia) based on genome sequencing.</title>
        <authorList>
            <person name="Grover C.E."/>
            <person name="Arick M.A. 2nd"/>
            <person name="Thrash A."/>
            <person name="Conover J.L."/>
            <person name="Sanders W.S."/>
            <person name="Peterson D.G."/>
            <person name="Frelichowski J.E."/>
            <person name="Scheffler J.A."/>
            <person name="Scheffler B.E."/>
            <person name="Wendel J.F."/>
        </authorList>
    </citation>
    <scope>NUCLEOTIDE SEQUENCE [LARGE SCALE GENOMIC DNA]</scope>
    <source>
        <strain evidence="9">0</strain>
        <tissue evidence="9">Leaf</tissue>
    </source>
</reference>
<keyword evidence="10" id="KW-1185">Reference proteome</keyword>
<dbReference type="OrthoDB" id="191192at2759"/>
<comment type="catalytic activity">
    <reaction evidence="7">
        <text>N-terminal L-glutaminyl-[protein] + H2O = N-terminal L-glutamyl-[protein] + NH4(+)</text>
        <dbReference type="Rhea" id="RHEA:50680"/>
        <dbReference type="Rhea" id="RHEA-COMP:12668"/>
        <dbReference type="Rhea" id="RHEA-COMP:12777"/>
        <dbReference type="ChEBI" id="CHEBI:15377"/>
        <dbReference type="ChEBI" id="CHEBI:28938"/>
        <dbReference type="ChEBI" id="CHEBI:64721"/>
        <dbReference type="ChEBI" id="CHEBI:64722"/>
        <dbReference type="EC" id="3.5.1.122"/>
    </reaction>
</comment>
<evidence type="ECO:0000313" key="10">
    <source>
        <dbReference type="Proteomes" id="UP000593560"/>
    </source>
</evidence>
<dbReference type="GO" id="GO:0070773">
    <property type="term" value="F:protein-N-terminal glutamine amidohydrolase activity"/>
    <property type="evidence" value="ECO:0007669"/>
    <property type="project" value="UniProtKB-EC"/>
</dbReference>
<evidence type="ECO:0000256" key="1">
    <source>
        <dbReference type="ARBA" id="ARBA00008985"/>
    </source>
</evidence>
<dbReference type="GO" id="GO:0008418">
    <property type="term" value="F:protein-N-terminal asparagine amidohydrolase activity"/>
    <property type="evidence" value="ECO:0007669"/>
    <property type="project" value="InterPro"/>
</dbReference>
<evidence type="ECO:0000259" key="8">
    <source>
        <dbReference type="Pfam" id="PF09764"/>
    </source>
</evidence>
<dbReference type="Gene3D" id="3.10.620.10">
    <property type="entry name" value="Protein N-terminal glutamine amidohydrolase, alpha beta roll"/>
    <property type="match status" value="1"/>
</dbReference>
<accession>A0A7J9IEE1</accession>
<keyword evidence="5" id="KW-0378">Hydrolase</keyword>
<gene>
    <name evidence="9" type="ORF">Gohar_019679</name>
</gene>
<dbReference type="Pfam" id="PF09764">
    <property type="entry name" value="Nt_Gln_amidase"/>
    <property type="match status" value="2"/>
</dbReference>
<dbReference type="EMBL" id="JABFAD010334932">
    <property type="protein sequence ID" value="MBA0820480.1"/>
    <property type="molecule type" value="Genomic_DNA"/>
</dbReference>
<feature type="domain" description="Protein N-terminal glutamine amidohydrolase alpha beta roll" evidence="8">
    <location>
        <begin position="97"/>
        <end position="207"/>
    </location>
</feature>
<dbReference type="Proteomes" id="UP000593560">
    <property type="component" value="Unassembled WGS sequence"/>
</dbReference>
<dbReference type="EC" id="3.5.1.122" evidence="3"/>
<comment type="similarity">
    <text evidence="1">Belongs to the NTAQ1 family.</text>
</comment>
<evidence type="ECO:0000256" key="3">
    <source>
        <dbReference type="ARBA" id="ARBA00012718"/>
    </source>
</evidence>
<dbReference type="InterPro" id="IPR039733">
    <property type="entry name" value="NTAQ1"/>
</dbReference>
<name>A0A7J9IEE1_9ROSI</name>
<organism evidence="9 10">
    <name type="scientific">Gossypium harknessii</name>
    <dbReference type="NCBI Taxonomy" id="34285"/>
    <lineage>
        <taxon>Eukaryota</taxon>
        <taxon>Viridiplantae</taxon>
        <taxon>Streptophyta</taxon>
        <taxon>Embryophyta</taxon>
        <taxon>Tracheophyta</taxon>
        <taxon>Spermatophyta</taxon>
        <taxon>Magnoliopsida</taxon>
        <taxon>eudicotyledons</taxon>
        <taxon>Gunneridae</taxon>
        <taxon>Pentapetalae</taxon>
        <taxon>rosids</taxon>
        <taxon>malvids</taxon>
        <taxon>Malvales</taxon>
        <taxon>Malvaceae</taxon>
        <taxon>Malvoideae</taxon>
        <taxon>Gossypium</taxon>
    </lineage>
</organism>
<dbReference type="InterPro" id="IPR037132">
    <property type="entry name" value="N_Gln_amidohydro_ab_roll_sf"/>
</dbReference>
<sequence length="355" mass="40136">MTTSELQLQPNNLDASLFNHTPFYCEENVYFLCKKLCSSEIADAQGSDLFVVFISNDNKQALLQVKSSKSFAFLKNDGESIFYTLVTSELPVMCIPIPLWHQKASHRADGVILWDYHVICVQRKKDGGTHLVWDLDSSLPFPCPLATYVSETIRPSFQLFSEFQRFFRVVHAPLFLRHFASDRRHMKDSEGNCTAQPPPYEPIVAEGFRGLKTSDLESSVSTKCIESCKTSARQGSLVHTKIKPQKIILLMLFDTALLIVGQVFDVGLIPLIKVLDEYDCLKQFVLGFCFRFYLTLSCKYAYLDGSVHNLNEYMEIRAADVLTDLPPELTSAVFGQKHGVVIGEAHLEELFSQIP</sequence>
<comment type="caution">
    <text evidence="9">The sequence shown here is derived from an EMBL/GenBank/DDBJ whole genome shotgun (WGS) entry which is preliminary data.</text>
</comment>
<dbReference type="GO" id="GO:0005829">
    <property type="term" value="C:cytosol"/>
    <property type="evidence" value="ECO:0007669"/>
    <property type="project" value="TreeGrafter"/>
</dbReference>
<dbReference type="AlphaFoldDB" id="A0A7J9IEE1"/>
<dbReference type="PANTHER" id="PTHR13035:SF0">
    <property type="entry name" value="PROTEIN N-TERMINAL GLUTAMINE AMIDOHYDROLASE"/>
    <property type="match status" value="1"/>
</dbReference>
<evidence type="ECO:0000256" key="4">
    <source>
        <dbReference type="ARBA" id="ARBA00021247"/>
    </source>
</evidence>
<evidence type="ECO:0000256" key="6">
    <source>
        <dbReference type="ARBA" id="ARBA00029677"/>
    </source>
</evidence>
<dbReference type="GO" id="GO:0005634">
    <property type="term" value="C:nucleus"/>
    <property type="evidence" value="ECO:0007669"/>
    <property type="project" value="TreeGrafter"/>
</dbReference>
<evidence type="ECO:0000256" key="7">
    <source>
        <dbReference type="ARBA" id="ARBA00048768"/>
    </source>
</evidence>
<evidence type="ECO:0000313" key="9">
    <source>
        <dbReference type="EMBL" id="MBA0820480.1"/>
    </source>
</evidence>
<evidence type="ECO:0000256" key="5">
    <source>
        <dbReference type="ARBA" id="ARBA00022801"/>
    </source>
</evidence>
<protein>
    <recommendedName>
        <fullName evidence="4">Protein N-terminal glutamine amidohydrolase</fullName>
        <ecNumber evidence="3">3.5.1.122</ecNumber>
    </recommendedName>
    <alternativeName>
        <fullName evidence="6">Protein NH2-terminal glutamine deamidase</fullName>
    </alternativeName>
</protein>
<feature type="domain" description="Protein N-terminal glutamine amidohydrolase alpha beta roll" evidence="8">
    <location>
        <begin position="20"/>
        <end position="67"/>
    </location>
</feature>
<evidence type="ECO:0000256" key="2">
    <source>
        <dbReference type="ARBA" id="ARBA00011245"/>
    </source>
</evidence>
<proteinExistence type="inferred from homology"/>